<dbReference type="Proteomes" id="UP000317544">
    <property type="component" value="Chromosome"/>
</dbReference>
<dbReference type="Pfam" id="PF13860">
    <property type="entry name" value="FlgD_ig"/>
    <property type="match status" value="1"/>
</dbReference>
<evidence type="ECO:0000256" key="5">
    <source>
        <dbReference type="RuleBase" id="RU362076"/>
    </source>
</evidence>
<keyword evidence="8" id="KW-1185">Reference proteome</keyword>
<accession>A0A455TAF4</accession>
<dbReference type="Pfam" id="PF03963">
    <property type="entry name" value="FlgD"/>
    <property type="match status" value="1"/>
</dbReference>
<evidence type="ECO:0000256" key="3">
    <source>
        <dbReference type="ARBA" id="ARBA00022795"/>
    </source>
</evidence>
<dbReference type="RefSeq" id="WP_158344922.1">
    <property type="nucleotide sequence ID" value="NZ_AP019379.1"/>
</dbReference>
<evidence type="ECO:0000256" key="2">
    <source>
        <dbReference type="ARBA" id="ARBA00016013"/>
    </source>
</evidence>
<comment type="similarity">
    <text evidence="1 5">Belongs to the FlgD family.</text>
</comment>
<name>A0A455TAF4_9GAMM</name>
<dbReference type="AlphaFoldDB" id="A0A455TAF4"/>
<organism evidence="7 8">
    <name type="scientific">Buchnera aphidicola</name>
    <name type="common">Nipponaphis monzeni</name>
    <dbReference type="NCBI Taxonomy" id="2495405"/>
    <lineage>
        <taxon>Bacteria</taxon>
        <taxon>Pseudomonadati</taxon>
        <taxon>Pseudomonadota</taxon>
        <taxon>Gammaproteobacteria</taxon>
        <taxon>Enterobacterales</taxon>
        <taxon>Erwiniaceae</taxon>
        <taxon>Buchnera</taxon>
    </lineage>
</organism>
<feature type="domain" description="FlgD/Vpr Ig-like" evidence="6">
    <location>
        <begin position="117"/>
        <end position="180"/>
    </location>
</feature>
<evidence type="ECO:0000259" key="6">
    <source>
        <dbReference type="Pfam" id="PF13860"/>
    </source>
</evidence>
<comment type="function">
    <text evidence="4 5">Required for flagellar hook formation. May act as a scaffolding protein.</text>
</comment>
<evidence type="ECO:0000256" key="1">
    <source>
        <dbReference type="ARBA" id="ARBA00010577"/>
    </source>
</evidence>
<evidence type="ECO:0000313" key="7">
    <source>
        <dbReference type="EMBL" id="BBI01270.1"/>
    </source>
</evidence>
<evidence type="ECO:0000313" key="8">
    <source>
        <dbReference type="Proteomes" id="UP000317544"/>
    </source>
</evidence>
<dbReference type="InterPro" id="IPR025965">
    <property type="entry name" value="FlgD/Vpr_Ig-like"/>
</dbReference>
<dbReference type="EMBL" id="AP019379">
    <property type="protein sequence ID" value="BBI01270.1"/>
    <property type="molecule type" value="Genomic_DNA"/>
</dbReference>
<dbReference type="GO" id="GO:0044781">
    <property type="term" value="P:bacterial-type flagellum organization"/>
    <property type="evidence" value="ECO:0007669"/>
    <property type="project" value="UniProtKB-UniRule"/>
</dbReference>
<gene>
    <name evidence="7" type="primary">flgD</name>
    <name evidence="7" type="ORF">BUCNMO_263</name>
</gene>
<dbReference type="InterPro" id="IPR005648">
    <property type="entry name" value="FlgD"/>
</dbReference>
<evidence type="ECO:0000256" key="4">
    <source>
        <dbReference type="ARBA" id="ARBA00024746"/>
    </source>
</evidence>
<sequence>MINNINNHSFIISNDFNKNSLKDYMMNESNVNNIHKNFLNILVEQIKNQNPLNPIEKSDLTSQLTQIDTATNIQKIEKLVSNLFKKDKIKKNINTNFPNINDIYISHANFSYNKTNDKVYLGFVLNEDASSVDIKIINKNGKLIYFKNLGFQKKGIHKIVWNGQNNLGKIVPKGKYELIVIPTKNNKLLTTQPLTYFNQLKLNNTIKNKFLDLNKI</sequence>
<reference evidence="7 8" key="1">
    <citation type="journal article" date="2019" name="Proc. Natl. Acad. Sci. U.S.A.">
        <title>Exaggeration and cooption of innate immunity for social defense.</title>
        <authorList>
            <person name="Kutsukake M."/>
            <person name="Moriyama M."/>
            <person name="Shigenobu S."/>
            <person name="Meng X.-Y."/>
            <person name="Nikoh N."/>
            <person name="Noda C."/>
            <person name="Kobayashi S."/>
            <person name="Fukatsu T."/>
        </authorList>
    </citation>
    <scope>NUCLEOTIDE SEQUENCE [LARGE SCALE GENOMIC DNA]</scope>
    <source>
        <strain evidence="7 8">Nmo</strain>
    </source>
</reference>
<keyword evidence="3 5" id="KW-1005">Bacterial flagellum biogenesis</keyword>
<proteinExistence type="inferred from homology"/>
<dbReference type="OrthoDB" id="9785233at2"/>
<dbReference type="Gene3D" id="2.60.40.4070">
    <property type="match status" value="1"/>
</dbReference>
<protein>
    <recommendedName>
        <fullName evidence="2 5">Basal-body rod modification protein FlgD</fullName>
    </recommendedName>
</protein>